<dbReference type="CDD" id="cd07040">
    <property type="entry name" value="HP"/>
    <property type="match status" value="1"/>
</dbReference>
<keyword evidence="2" id="KW-1185">Reference proteome</keyword>
<dbReference type="SUPFAM" id="SSF53254">
    <property type="entry name" value="Phosphoglycerate mutase-like"/>
    <property type="match status" value="1"/>
</dbReference>
<dbReference type="InterPro" id="IPR029033">
    <property type="entry name" value="His_PPase_superfam"/>
</dbReference>
<evidence type="ECO:0000313" key="2">
    <source>
        <dbReference type="Proteomes" id="UP000641954"/>
    </source>
</evidence>
<name>A0ABR8E8K3_9CYAN</name>
<dbReference type="Gene3D" id="3.40.50.1240">
    <property type="entry name" value="Phosphoglycerate mutase-like"/>
    <property type="match status" value="1"/>
</dbReference>
<dbReference type="InterPro" id="IPR001345">
    <property type="entry name" value="PG/BPGM_mutase_AS"/>
</dbReference>
<comment type="caution">
    <text evidence="1">The sequence shown here is derived from an EMBL/GenBank/DDBJ whole genome shotgun (WGS) entry which is preliminary data.</text>
</comment>
<sequence length="66" mass="7813">MKLIISRHGECEWNIQDRAMSQWDCPLTPKGIRQAYALGDRLRRLWVSCHEAISAVYRLGDYLHRK</sequence>
<dbReference type="Pfam" id="PF00300">
    <property type="entry name" value="His_Phos_1"/>
    <property type="match status" value="1"/>
</dbReference>
<dbReference type="EMBL" id="JACJSK010000003">
    <property type="protein sequence ID" value="MBD2542860.1"/>
    <property type="molecule type" value="Genomic_DNA"/>
</dbReference>
<evidence type="ECO:0000313" key="1">
    <source>
        <dbReference type="EMBL" id="MBD2542860.1"/>
    </source>
</evidence>
<organism evidence="1 2">
    <name type="scientific">Planktothricoides raciborskii FACHB-1370</name>
    <dbReference type="NCBI Taxonomy" id="2949576"/>
    <lineage>
        <taxon>Bacteria</taxon>
        <taxon>Bacillati</taxon>
        <taxon>Cyanobacteriota</taxon>
        <taxon>Cyanophyceae</taxon>
        <taxon>Oscillatoriophycideae</taxon>
        <taxon>Oscillatoriales</taxon>
        <taxon>Oscillatoriaceae</taxon>
        <taxon>Planktothricoides</taxon>
    </lineage>
</organism>
<gene>
    <name evidence="1" type="ORF">H6G72_03105</name>
</gene>
<protein>
    <submittedName>
        <fullName evidence="1">Histidine phosphatase family protein</fullName>
    </submittedName>
</protein>
<dbReference type="PROSITE" id="PS00175">
    <property type="entry name" value="PG_MUTASE"/>
    <property type="match status" value="1"/>
</dbReference>
<accession>A0ABR8E8K3</accession>
<proteinExistence type="predicted"/>
<dbReference type="RefSeq" id="WP_072160645.1">
    <property type="nucleotide sequence ID" value="NZ_JACJSK010000003.1"/>
</dbReference>
<reference evidence="1 2" key="1">
    <citation type="journal article" date="2020" name="ISME J.">
        <title>Comparative genomics reveals insights into cyanobacterial evolution and habitat adaptation.</title>
        <authorList>
            <person name="Chen M.Y."/>
            <person name="Teng W.K."/>
            <person name="Zhao L."/>
            <person name="Hu C.X."/>
            <person name="Zhou Y.K."/>
            <person name="Han B.P."/>
            <person name="Song L.R."/>
            <person name="Shu W.S."/>
        </authorList>
    </citation>
    <scope>NUCLEOTIDE SEQUENCE [LARGE SCALE GENOMIC DNA]</scope>
    <source>
        <strain evidence="1 2">FACHB-1370</strain>
    </source>
</reference>
<dbReference type="InterPro" id="IPR013078">
    <property type="entry name" value="His_Pase_superF_clade-1"/>
</dbReference>
<dbReference type="Proteomes" id="UP000641954">
    <property type="component" value="Unassembled WGS sequence"/>
</dbReference>